<accession>A0A975BHN9</accession>
<evidence type="ECO:0000313" key="2">
    <source>
        <dbReference type="Proteomes" id="UP000663722"/>
    </source>
</evidence>
<dbReference type="AlphaFoldDB" id="A0A975BHN9"/>
<dbReference type="KEGG" id="dmm:dnm_019410"/>
<reference evidence="1" key="1">
    <citation type="journal article" date="2021" name="Microb. Physiol.">
        <title>Proteogenomic Insights into the Physiology of Marine, Sulfate-Reducing, Filamentous Desulfonema limicola and Desulfonema magnum.</title>
        <authorList>
            <person name="Schnaars V."/>
            <person name="Wohlbrand L."/>
            <person name="Scheve S."/>
            <person name="Hinrichs C."/>
            <person name="Reinhardt R."/>
            <person name="Rabus R."/>
        </authorList>
    </citation>
    <scope>NUCLEOTIDE SEQUENCE</scope>
    <source>
        <strain evidence="1">4be13</strain>
    </source>
</reference>
<dbReference type="EMBL" id="CP061800">
    <property type="protein sequence ID" value="QTA85924.1"/>
    <property type="molecule type" value="Genomic_DNA"/>
</dbReference>
<evidence type="ECO:0000313" key="1">
    <source>
        <dbReference type="EMBL" id="QTA85924.1"/>
    </source>
</evidence>
<protein>
    <submittedName>
        <fullName evidence="1">Uncharacterized protein</fullName>
    </submittedName>
</protein>
<sequence>MKIFSNKKPGFSKCIFTVKENHNGNKNEYLFNRGENFLCLLGNADVFFRVRANKSVGFAG</sequence>
<name>A0A975BHN9_9BACT</name>
<gene>
    <name evidence="1" type="ORF">dnm_019410</name>
</gene>
<organism evidence="1 2">
    <name type="scientific">Desulfonema magnum</name>
    <dbReference type="NCBI Taxonomy" id="45655"/>
    <lineage>
        <taxon>Bacteria</taxon>
        <taxon>Pseudomonadati</taxon>
        <taxon>Thermodesulfobacteriota</taxon>
        <taxon>Desulfobacteria</taxon>
        <taxon>Desulfobacterales</taxon>
        <taxon>Desulfococcaceae</taxon>
        <taxon>Desulfonema</taxon>
    </lineage>
</organism>
<proteinExistence type="predicted"/>
<keyword evidence="2" id="KW-1185">Reference proteome</keyword>
<dbReference type="Proteomes" id="UP000663722">
    <property type="component" value="Chromosome"/>
</dbReference>